<sequence>MDSINETKDLDFLNLFASSEKERKKQIKKIISKSLELAKLMESLKITWDELLLYLPEFLDVKNYLDNPSSSVYKFSVDRNQKNELVFNKTFNDKVSDFLNIQKYLWLSDFDEIDVSLRLNKTVVRNIYSQREIENKLQLIKDNNSVGGLYISSGDSINNSKYAQSIAIDFAMNKMSSVYVKTSTLFAKLKNGFTDKNNRNPEIIKILKSADVLVLDGFGSENINKWFLFDILNDILTTRILSDKVTIFFSLLSIEKLFEYYNKNPNISQDAHKLSSFINIIKKHNSSHSI</sequence>
<protein>
    <submittedName>
        <fullName evidence="1">Primosomal protein DnaI</fullName>
    </submittedName>
</protein>
<dbReference type="InterPro" id="IPR027417">
    <property type="entry name" value="P-loop_NTPase"/>
</dbReference>
<dbReference type="Gene3D" id="3.40.50.300">
    <property type="entry name" value="P-loop containing nucleotide triphosphate hydrolases"/>
    <property type="match status" value="1"/>
</dbReference>
<accession>A0A449A8B3</accession>
<dbReference type="AlphaFoldDB" id="A0A449A8B3"/>
<evidence type="ECO:0000313" key="1">
    <source>
        <dbReference type="EMBL" id="VEU60499.1"/>
    </source>
</evidence>
<dbReference type="RefSeq" id="WP_165001202.1">
    <property type="nucleotide sequence ID" value="NZ_LR214970.1"/>
</dbReference>
<proteinExistence type="predicted"/>
<reference evidence="1 2" key="1">
    <citation type="submission" date="2019-01" db="EMBL/GenBank/DDBJ databases">
        <authorList>
            <consortium name="Pathogen Informatics"/>
        </authorList>
    </citation>
    <scope>NUCLEOTIDE SEQUENCE [LARGE SCALE GENOMIC DNA]</scope>
    <source>
        <strain evidence="1 2">NCTC10122</strain>
    </source>
</reference>
<name>A0A449A8B3_9BACT</name>
<evidence type="ECO:0000313" key="2">
    <source>
        <dbReference type="Proteomes" id="UP000290942"/>
    </source>
</evidence>
<dbReference type="EMBL" id="LR214970">
    <property type="protein sequence ID" value="VEU60499.1"/>
    <property type="molecule type" value="Genomic_DNA"/>
</dbReference>
<organism evidence="1 2">
    <name type="scientific">Mycoplasmopsis bovigenitalium</name>
    <dbReference type="NCBI Taxonomy" id="2112"/>
    <lineage>
        <taxon>Bacteria</taxon>
        <taxon>Bacillati</taxon>
        <taxon>Mycoplasmatota</taxon>
        <taxon>Mycoplasmoidales</taxon>
        <taxon>Metamycoplasmataceae</taxon>
        <taxon>Mycoplasmopsis</taxon>
    </lineage>
</organism>
<gene>
    <name evidence="1" type="ORF">NCTC10122_00088</name>
</gene>
<dbReference type="Proteomes" id="UP000290942">
    <property type="component" value="Chromosome"/>
</dbReference>